<reference evidence="2 3" key="1">
    <citation type="submission" date="2019-02" db="EMBL/GenBank/DDBJ databases">
        <title>Genome analysis provides insights into bioremediation potentialities and Haloocin production by Natrinema altunense strain 4.1R isolated from Chott Douz in Tunisian desert.</title>
        <authorList>
            <person name="Najjari A."/>
            <person name="Youssef N."/>
            <person name="Ben Dhia O."/>
            <person name="Ferjani R."/>
            <person name="El Hidri D."/>
            <person name="Ouzari H.I."/>
            <person name="Cherif A."/>
        </authorList>
    </citation>
    <scope>NUCLEOTIDE SEQUENCE [LARGE SCALE GENOMIC DNA]</scope>
    <source>
        <strain evidence="2 3">4.1R</strain>
    </source>
</reference>
<dbReference type="AlphaFoldDB" id="A0A482XX68"/>
<comment type="caution">
    <text evidence="2">The sequence shown here is derived from an EMBL/GenBank/DDBJ whole genome shotgun (WGS) entry which is preliminary data.</text>
</comment>
<dbReference type="InterPro" id="IPR058456">
    <property type="entry name" value="DUF8143"/>
</dbReference>
<dbReference type="Proteomes" id="UP000292704">
    <property type="component" value="Unassembled WGS sequence"/>
</dbReference>
<sequence>MSVGLVLVVLAFLAVPFVLWLAINQETSAPTVVDRAEAERIAKERGGREPTRTADGSGGATRSDADDDTAAEWGAHREPGARDGRSAEGDRDDRDEWGDRRT</sequence>
<accession>A0A482XX68</accession>
<protein>
    <submittedName>
        <fullName evidence="2">Uncharacterized protein</fullName>
    </submittedName>
</protein>
<proteinExistence type="predicted"/>
<feature type="region of interest" description="Disordered" evidence="1">
    <location>
        <begin position="40"/>
        <end position="102"/>
    </location>
</feature>
<feature type="compositionally biased region" description="Basic and acidic residues" evidence="1">
    <location>
        <begin position="40"/>
        <end position="52"/>
    </location>
</feature>
<organism evidence="2 3">
    <name type="scientific">Natrinema altunense</name>
    <dbReference type="NCBI Taxonomy" id="222984"/>
    <lineage>
        <taxon>Archaea</taxon>
        <taxon>Methanobacteriati</taxon>
        <taxon>Methanobacteriota</taxon>
        <taxon>Stenosarchaea group</taxon>
        <taxon>Halobacteria</taxon>
        <taxon>Halobacteriales</taxon>
        <taxon>Natrialbaceae</taxon>
        <taxon>Natrinema</taxon>
    </lineage>
</organism>
<dbReference type="EMBL" id="SHMR01000001">
    <property type="protein sequence ID" value="RZH68448.1"/>
    <property type="molecule type" value="Genomic_DNA"/>
</dbReference>
<evidence type="ECO:0000313" key="2">
    <source>
        <dbReference type="EMBL" id="RZH68448.1"/>
    </source>
</evidence>
<feature type="compositionally biased region" description="Basic and acidic residues" evidence="1">
    <location>
        <begin position="74"/>
        <end position="102"/>
    </location>
</feature>
<dbReference type="RefSeq" id="WP_130169476.1">
    <property type="nucleotide sequence ID" value="NZ_SHMR01000001.1"/>
</dbReference>
<gene>
    <name evidence="2" type="ORF">ELS17_02995</name>
</gene>
<dbReference type="OrthoDB" id="178033at2157"/>
<evidence type="ECO:0000256" key="1">
    <source>
        <dbReference type="SAM" id="MobiDB-lite"/>
    </source>
</evidence>
<dbReference type="Pfam" id="PF26467">
    <property type="entry name" value="DUF8143"/>
    <property type="match status" value="1"/>
</dbReference>
<evidence type="ECO:0000313" key="3">
    <source>
        <dbReference type="Proteomes" id="UP000292704"/>
    </source>
</evidence>
<name>A0A482XX68_9EURY</name>